<evidence type="ECO:0000313" key="8">
    <source>
        <dbReference type="Proteomes" id="UP000706124"/>
    </source>
</evidence>
<keyword evidence="8" id="KW-1185">Reference proteome</keyword>
<dbReference type="PANTHER" id="PTHR13309">
    <property type="entry name" value="NUCLEAR FRAGILE X MENTAL RETARDATION PROTEIN INTERACTING PROTEIN 1"/>
    <property type="match status" value="1"/>
</dbReference>
<keyword evidence="2 4" id="KW-0863">Zinc-finger</keyword>
<dbReference type="SUPFAM" id="SSF90229">
    <property type="entry name" value="CCCH zinc finger"/>
    <property type="match status" value="1"/>
</dbReference>
<evidence type="ECO:0000256" key="4">
    <source>
        <dbReference type="PROSITE-ProRule" id="PRU00723"/>
    </source>
</evidence>
<dbReference type="PROSITE" id="PS50103">
    <property type="entry name" value="ZF_C3H1"/>
    <property type="match status" value="1"/>
</dbReference>
<dbReference type="InterPro" id="IPR039136">
    <property type="entry name" value="NUFIP1-like"/>
</dbReference>
<evidence type="ECO:0000256" key="3">
    <source>
        <dbReference type="ARBA" id="ARBA00022833"/>
    </source>
</evidence>
<comment type="caution">
    <text evidence="7">The sequence shown here is derived from an EMBL/GenBank/DDBJ whole genome shotgun (WGS) entry which is preliminary data.</text>
</comment>
<dbReference type="InterPro" id="IPR019496">
    <property type="entry name" value="NUFIP1_cons_dom"/>
</dbReference>
<dbReference type="GO" id="GO:0008270">
    <property type="term" value="F:zinc ion binding"/>
    <property type="evidence" value="ECO:0007669"/>
    <property type="project" value="UniProtKB-KW"/>
</dbReference>
<evidence type="ECO:0000313" key="7">
    <source>
        <dbReference type="EMBL" id="KAG5941954.1"/>
    </source>
</evidence>
<feature type="zinc finger region" description="C3H1-type" evidence="4">
    <location>
        <begin position="448"/>
        <end position="476"/>
    </location>
</feature>
<dbReference type="PANTHER" id="PTHR13309:SF0">
    <property type="entry name" value="FMR1-INTERACTING PROTEIN NUFIP1"/>
    <property type="match status" value="1"/>
</dbReference>
<keyword evidence="3 4" id="KW-0862">Zinc</keyword>
<protein>
    <recommendedName>
        <fullName evidence="6">C3H1-type domain-containing protein</fullName>
    </recommendedName>
</protein>
<dbReference type="OrthoDB" id="273070at2759"/>
<name>A0A9P7MEJ4_9HYPO</name>
<reference evidence="7 8" key="1">
    <citation type="journal article" date="2020" name="bioRxiv">
        <title>Whole genome comparisons of ergot fungi reveals the divergence and evolution of species within the genus Claviceps are the result of varying mechanisms driving genome evolution and host range expansion.</title>
        <authorList>
            <person name="Wyka S.A."/>
            <person name="Mondo S.J."/>
            <person name="Liu M."/>
            <person name="Dettman J."/>
            <person name="Nalam V."/>
            <person name="Broders K.D."/>
        </authorList>
    </citation>
    <scope>NUCLEOTIDE SEQUENCE [LARGE SCALE GENOMIC DNA]</scope>
    <source>
        <strain evidence="7 8">CCC 1485</strain>
    </source>
</reference>
<feature type="region of interest" description="Disordered" evidence="5">
    <location>
        <begin position="533"/>
        <end position="638"/>
    </location>
</feature>
<dbReference type="InterPro" id="IPR000571">
    <property type="entry name" value="Znf_CCCH"/>
</dbReference>
<feature type="compositionally biased region" description="Polar residues" evidence="5">
    <location>
        <begin position="542"/>
        <end position="560"/>
    </location>
</feature>
<feature type="compositionally biased region" description="Basic residues" evidence="5">
    <location>
        <begin position="268"/>
        <end position="289"/>
    </location>
</feature>
<sequence length="638" mass="68627">MSGYGYGPPPPPPPVSSGYGPSSASYPNQGQSRGGGGGSQGSRGRGGQYPRSRDYHAPPPAPYDYASQPYSTHHASYGATPTPIGTYAPHPSQWGSDHIGHAPHGTHPHAPAPLASSSYHSNYAPPSFNTPSQNPQSASYGPGPLYGQSYQSHPVANSLHWPPPGPPQPSHYQGNRSRGGYGDRGGSKPPYSGGPSRHGYEPDPMHSATPYGQPFPQDPRAPHYPPPAFPYAGPPAPPSAAQTDNHYGHQSRRGRGNGHRDRDGARGRGGHRNTNSHHGKPRNNNHAKPHQKDNKAKTEPPLGGKKKKRKVNTLGLTPGAGSDTEDDEGEEKALTELIGTETLQISDVSAFLAERRKNYPTKARADAKKAAQATQKGQRQTIDLEKEADKLRKQLAKVEFSIKRKREQGDEGDDMRDPVTNSSDDEKPEVMSSRVKPSVSSADLAKKADVSRHCKYYSTGGTCGKKGKCRFVHDPEVRKAAIKEREANNGRMTIQQRLVLNDKEQEDLAILQSIQYIRDKGLLEELAQSGPLDGQEEVVNQGKRQNQNSVKPAPATSGTSMLPAPPASLPASPFKKKAGKRSGRKPYKSTRPPPVQTISASLAVPSADSASTEEAKPQEVPPQNESSNGEQPMKDDLS</sequence>
<gene>
    <name evidence="7" type="ORF">E4U60_007588</name>
</gene>
<dbReference type="InterPro" id="IPR036855">
    <property type="entry name" value="Znf_CCCH_sf"/>
</dbReference>
<feature type="compositionally biased region" description="Gly residues" evidence="5">
    <location>
        <begin position="32"/>
        <end position="47"/>
    </location>
</feature>
<feature type="compositionally biased region" description="Low complexity" evidence="5">
    <location>
        <begin position="16"/>
        <end position="31"/>
    </location>
</feature>
<feature type="region of interest" description="Disordered" evidence="5">
    <location>
        <begin position="1"/>
        <end position="332"/>
    </location>
</feature>
<feature type="compositionally biased region" description="Polar residues" evidence="5">
    <location>
        <begin position="621"/>
        <end position="630"/>
    </location>
</feature>
<dbReference type="GO" id="GO:0003723">
    <property type="term" value="F:RNA binding"/>
    <property type="evidence" value="ECO:0007669"/>
    <property type="project" value="InterPro"/>
</dbReference>
<evidence type="ECO:0000259" key="6">
    <source>
        <dbReference type="PROSITE" id="PS50103"/>
    </source>
</evidence>
<feature type="compositionally biased region" description="Polar residues" evidence="5">
    <location>
        <begin position="127"/>
        <end position="139"/>
    </location>
</feature>
<feature type="compositionally biased region" description="Basic residues" evidence="5">
    <location>
        <begin position="574"/>
        <end position="588"/>
    </location>
</feature>
<evidence type="ECO:0000256" key="2">
    <source>
        <dbReference type="ARBA" id="ARBA00022771"/>
    </source>
</evidence>
<organism evidence="7 8">
    <name type="scientific">Claviceps pazoutovae</name>
    <dbReference type="NCBI Taxonomy" id="1649127"/>
    <lineage>
        <taxon>Eukaryota</taxon>
        <taxon>Fungi</taxon>
        <taxon>Dikarya</taxon>
        <taxon>Ascomycota</taxon>
        <taxon>Pezizomycotina</taxon>
        <taxon>Sordariomycetes</taxon>
        <taxon>Hypocreomycetidae</taxon>
        <taxon>Hypocreales</taxon>
        <taxon>Clavicipitaceae</taxon>
        <taxon>Claviceps</taxon>
    </lineage>
</organism>
<feature type="region of interest" description="Disordered" evidence="5">
    <location>
        <begin position="362"/>
        <end position="447"/>
    </location>
</feature>
<keyword evidence="1 4" id="KW-0479">Metal-binding</keyword>
<proteinExistence type="predicted"/>
<feature type="compositionally biased region" description="Pro residues" evidence="5">
    <location>
        <begin position="216"/>
        <end position="238"/>
    </location>
</feature>
<feature type="compositionally biased region" description="Low complexity" evidence="5">
    <location>
        <begin position="370"/>
        <end position="381"/>
    </location>
</feature>
<dbReference type="Pfam" id="PF10453">
    <property type="entry name" value="NUFIP1"/>
    <property type="match status" value="1"/>
</dbReference>
<dbReference type="GO" id="GO:0005634">
    <property type="term" value="C:nucleus"/>
    <property type="evidence" value="ECO:0007669"/>
    <property type="project" value="TreeGrafter"/>
</dbReference>
<feature type="domain" description="C3H1-type" evidence="6">
    <location>
        <begin position="448"/>
        <end position="476"/>
    </location>
</feature>
<dbReference type="Proteomes" id="UP000706124">
    <property type="component" value="Unassembled WGS sequence"/>
</dbReference>
<feature type="compositionally biased region" description="Low complexity" evidence="5">
    <location>
        <begin position="102"/>
        <end position="115"/>
    </location>
</feature>
<dbReference type="AlphaFoldDB" id="A0A9P7MEJ4"/>
<evidence type="ECO:0000256" key="5">
    <source>
        <dbReference type="SAM" id="MobiDB-lite"/>
    </source>
</evidence>
<evidence type="ECO:0000256" key="1">
    <source>
        <dbReference type="ARBA" id="ARBA00022723"/>
    </source>
</evidence>
<feature type="compositionally biased region" description="Basic and acidic residues" evidence="5">
    <location>
        <begin position="382"/>
        <end position="392"/>
    </location>
</feature>
<dbReference type="GO" id="GO:0000492">
    <property type="term" value="P:box C/D snoRNP assembly"/>
    <property type="evidence" value="ECO:0007669"/>
    <property type="project" value="TreeGrafter"/>
</dbReference>
<dbReference type="EMBL" id="SRPO01000088">
    <property type="protein sequence ID" value="KAG5941954.1"/>
    <property type="molecule type" value="Genomic_DNA"/>
</dbReference>
<accession>A0A9P7MEJ4</accession>